<feature type="region of interest" description="Disordered" evidence="2">
    <location>
        <begin position="339"/>
        <end position="520"/>
    </location>
</feature>
<reference evidence="3" key="1">
    <citation type="submission" date="2022-07" db="EMBL/GenBank/DDBJ databases">
        <title>Genome Sequence of Leucocoprinus birnbaumii.</title>
        <authorList>
            <person name="Buettner E."/>
        </authorList>
    </citation>
    <scope>NUCLEOTIDE SEQUENCE</scope>
    <source>
        <strain evidence="3">VT141</strain>
    </source>
</reference>
<feature type="compositionally biased region" description="Acidic residues" evidence="2">
    <location>
        <begin position="388"/>
        <end position="398"/>
    </location>
</feature>
<protein>
    <submittedName>
        <fullName evidence="3">Uncharacterized protein</fullName>
    </submittedName>
</protein>
<feature type="coiled-coil region" evidence="1">
    <location>
        <begin position="64"/>
        <end position="91"/>
    </location>
</feature>
<evidence type="ECO:0000256" key="2">
    <source>
        <dbReference type="SAM" id="MobiDB-lite"/>
    </source>
</evidence>
<gene>
    <name evidence="3" type="ORF">NP233_g8791</name>
</gene>
<dbReference type="EMBL" id="JANIEX010000734">
    <property type="protein sequence ID" value="KAJ3563672.1"/>
    <property type="molecule type" value="Genomic_DNA"/>
</dbReference>
<dbReference type="AlphaFoldDB" id="A0AAD5VLQ8"/>
<dbReference type="Proteomes" id="UP001213000">
    <property type="component" value="Unassembled WGS sequence"/>
</dbReference>
<comment type="caution">
    <text evidence="3">The sequence shown here is derived from an EMBL/GenBank/DDBJ whole genome shotgun (WGS) entry which is preliminary data.</text>
</comment>
<name>A0AAD5VLQ8_9AGAR</name>
<evidence type="ECO:0000256" key="1">
    <source>
        <dbReference type="SAM" id="Coils"/>
    </source>
</evidence>
<keyword evidence="4" id="KW-1185">Reference proteome</keyword>
<keyword evidence="1" id="KW-0175">Coiled coil</keyword>
<feature type="compositionally biased region" description="Low complexity" evidence="2">
    <location>
        <begin position="505"/>
        <end position="514"/>
    </location>
</feature>
<evidence type="ECO:0000313" key="4">
    <source>
        <dbReference type="Proteomes" id="UP001213000"/>
    </source>
</evidence>
<evidence type="ECO:0000313" key="3">
    <source>
        <dbReference type="EMBL" id="KAJ3563672.1"/>
    </source>
</evidence>
<proteinExistence type="predicted"/>
<sequence length="566" mass="62065">MHIKEVTGVFLDQSETINKVRQVNEVTGVIFDQSEAITLGSHRRFLWPHFWLSGPFQKADNEKRKRRKAEALELENKIQEVHELMDSKIAELTDQYSDKGTFIRNHIYNVSTIKQSRRRNLWNWEVAYQCKENREAGIGGGLARARQEVRDARKARNGAPPPEEDKITAYAKEQENLRANGARPTTKSAAKDVNYTVTFLESMMRRLNNRTGVAGVLAVGRGHANDPIAPTTYETANTSGFCKKAFGVPVTDVGHHLEAFACTDTSKSKQSAAHLRKLCLEGWPLKNFTNPSKLSTQELIILRDALVSQTCRWVRMSHAEIQEFQTECRTIVVGGGELGKKRRERSDKNQKRKAAINGSKSQPARKKQKTPSTKAQRQLPPAVVPDDERSDDSEDDQTSDASDTSSESEDKSPDKSPCTSKALPSTVPPPASADTNSECPPSPQPARPPTGPQTAGSGILGAPQHSSLRSHDARQPHGYCNFDPALFKLAPSPQVAQRTTPMPSPSNNSPPSGSDMASIQPLSGIQLNAVPANAAAAVAAIQGWATPSTTFNFPPIPCRVLKRGDS</sequence>
<organism evidence="3 4">
    <name type="scientific">Leucocoprinus birnbaumii</name>
    <dbReference type="NCBI Taxonomy" id="56174"/>
    <lineage>
        <taxon>Eukaryota</taxon>
        <taxon>Fungi</taxon>
        <taxon>Dikarya</taxon>
        <taxon>Basidiomycota</taxon>
        <taxon>Agaricomycotina</taxon>
        <taxon>Agaricomycetes</taxon>
        <taxon>Agaricomycetidae</taxon>
        <taxon>Agaricales</taxon>
        <taxon>Agaricineae</taxon>
        <taxon>Agaricaceae</taxon>
        <taxon>Leucocoprinus</taxon>
    </lineage>
</organism>
<accession>A0AAD5VLQ8</accession>
<feature type="compositionally biased region" description="Pro residues" evidence="2">
    <location>
        <begin position="440"/>
        <end position="451"/>
    </location>
</feature>